<evidence type="ECO:0000256" key="1">
    <source>
        <dbReference type="SAM" id="MobiDB-lite"/>
    </source>
</evidence>
<reference evidence="2 3" key="1">
    <citation type="submission" date="2011-08" db="EMBL/GenBank/DDBJ databases">
        <authorList>
            <person name="Weinstock G."/>
            <person name="Sodergren E."/>
            <person name="Clifton S."/>
            <person name="Fulton L."/>
            <person name="Fulton B."/>
            <person name="Courtney L."/>
            <person name="Fronick C."/>
            <person name="Harrison M."/>
            <person name="Strong C."/>
            <person name="Farmer C."/>
            <person name="Delahaunty K."/>
            <person name="Markovic C."/>
            <person name="Hall O."/>
            <person name="Minx P."/>
            <person name="Tomlinson C."/>
            <person name="Mitreva M."/>
            <person name="Hou S."/>
            <person name="Chen J."/>
            <person name="Wollam A."/>
            <person name="Pepin K.H."/>
            <person name="Johnson M."/>
            <person name="Bhonagiri V."/>
            <person name="Zhang X."/>
            <person name="Suruliraj S."/>
            <person name="Warren W."/>
            <person name="Chinwalla A."/>
            <person name="Mardis E.R."/>
            <person name="Wilson R.K."/>
        </authorList>
    </citation>
    <scope>NUCLEOTIDE SEQUENCE [LARGE SCALE GENOMIC DNA]</scope>
    <source>
        <strain evidence="2 3">DP7</strain>
    </source>
</reference>
<organism evidence="2 3">
    <name type="scientific">Desulfitobacterium hafniense DP7</name>
    <dbReference type="NCBI Taxonomy" id="537010"/>
    <lineage>
        <taxon>Bacteria</taxon>
        <taxon>Bacillati</taxon>
        <taxon>Bacillota</taxon>
        <taxon>Clostridia</taxon>
        <taxon>Eubacteriales</taxon>
        <taxon>Desulfitobacteriaceae</taxon>
        <taxon>Desulfitobacterium</taxon>
    </lineage>
</organism>
<proteinExistence type="predicted"/>
<evidence type="ECO:0000313" key="3">
    <source>
        <dbReference type="Proteomes" id="UP000004416"/>
    </source>
</evidence>
<dbReference type="HOGENOM" id="CLU_1632724_0_0_9"/>
<name>G9XHK2_DESHA</name>
<evidence type="ECO:0000313" key="2">
    <source>
        <dbReference type="EMBL" id="EHL08785.1"/>
    </source>
</evidence>
<dbReference type="EMBL" id="AFZX01000011">
    <property type="protein sequence ID" value="EHL08785.1"/>
    <property type="molecule type" value="Genomic_DNA"/>
</dbReference>
<accession>G9XHK2</accession>
<dbReference type="Proteomes" id="UP000004416">
    <property type="component" value="Unassembled WGS sequence"/>
</dbReference>
<gene>
    <name evidence="2" type="ORF">HMPREF0322_00427</name>
</gene>
<feature type="region of interest" description="Disordered" evidence="1">
    <location>
        <begin position="40"/>
        <end position="100"/>
    </location>
</feature>
<comment type="caution">
    <text evidence="2">The sequence shown here is derived from an EMBL/GenBank/DDBJ whole genome shotgun (WGS) entry which is preliminary data.</text>
</comment>
<dbReference type="AlphaFoldDB" id="G9XHK2"/>
<feature type="compositionally biased region" description="Low complexity" evidence="1">
    <location>
        <begin position="40"/>
        <end position="77"/>
    </location>
</feature>
<feature type="compositionally biased region" description="Low complexity" evidence="1">
    <location>
        <begin position="87"/>
        <end position="100"/>
    </location>
</feature>
<sequence length="162" mass="16933">MNITVEIKAPELVMAIQTLAASLGGKIAATQAPAPVVTQTPAPVQQAAPQQPMFQPAPQAAPVQAPVQQQPQSMQPPYQQPAPQPQQPMQQPAGVPVSAPVAPAPQYTLEQLGVAAGPLLDAGRGPELTAWLQSKGVQALTHLDKALYGEFALYLRSLGARI</sequence>
<protein>
    <submittedName>
        <fullName evidence="2">Uncharacterized protein</fullName>
    </submittedName>
</protein>